<accession>A0A8D8NRY1</accession>
<protein>
    <submittedName>
        <fullName evidence="2">(northern house mosquito) hypothetical protein</fullName>
    </submittedName>
</protein>
<reference evidence="2" key="1">
    <citation type="submission" date="2021-05" db="EMBL/GenBank/DDBJ databases">
        <authorList>
            <person name="Alioto T."/>
            <person name="Alioto T."/>
            <person name="Gomez Garrido J."/>
        </authorList>
    </citation>
    <scope>NUCLEOTIDE SEQUENCE</scope>
</reference>
<organism evidence="2">
    <name type="scientific">Culex pipiens</name>
    <name type="common">House mosquito</name>
    <dbReference type="NCBI Taxonomy" id="7175"/>
    <lineage>
        <taxon>Eukaryota</taxon>
        <taxon>Metazoa</taxon>
        <taxon>Ecdysozoa</taxon>
        <taxon>Arthropoda</taxon>
        <taxon>Hexapoda</taxon>
        <taxon>Insecta</taxon>
        <taxon>Pterygota</taxon>
        <taxon>Neoptera</taxon>
        <taxon>Endopterygota</taxon>
        <taxon>Diptera</taxon>
        <taxon>Nematocera</taxon>
        <taxon>Culicoidea</taxon>
        <taxon>Culicidae</taxon>
        <taxon>Culicinae</taxon>
        <taxon>Culicini</taxon>
        <taxon>Culex</taxon>
        <taxon>Culex</taxon>
    </lineage>
</organism>
<evidence type="ECO:0000313" key="2">
    <source>
        <dbReference type="EMBL" id="CAG6575274.1"/>
    </source>
</evidence>
<evidence type="ECO:0000256" key="1">
    <source>
        <dbReference type="SAM" id="MobiDB-lite"/>
    </source>
</evidence>
<dbReference type="EMBL" id="HBUE01187922">
    <property type="protein sequence ID" value="CAG6523602.1"/>
    <property type="molecule type" value="Transcribed_RNA"/>
</dbReference>
<name>A0A8D8NRY1_CULPI</name>
<dbReference type="EMBL" id="HBUE01293711">
    <property type="protein sequence ID" value="CAG6575276.1"/>
    <property type="molecule type" value="Transcribed_RNA"/>
</dbReference>
<sequence length="118" mass="13078">MQPNLLRQHWPDVRPGAAPAQRGPHSVRVHPDVYRGRRQQRGHCPGHAGKLHPGQVRVVHGQWLPGRVPAGGGSVPHPGRWHVVRHHVGTGHLLQRDPVTRHDGQIAQTLPGPERVQL</sequence>
<dbReference type="EMBL" id="HBUE01293709">
    <property type="protein sequence ID" value="CAG6575274.1"/>
    <property type="molecule type" value="Transcribed_RNA"/>
</dbReference>
<feature type="region of interest" description="Disordered" evidence="1">
    <location>
        <begin position="1"/>
        <end position="29"/>
    </location>
</feature>
<dbReference type="EMBL" id="HBUE01293708">
    <property type="protein sequence ID" value="CAG6575273.1"/>
    <property type="molecule type" value="Transcribed_RNA"/>
</dbReference>
<proteinExistence type="predicted"/>
<dbReference type="EMBL" id="HBUE01187920">
    <property type="protein sequence ID" value="CAG6523600.1"/>
    <property type="molecule type" value="Transcribed_RNA"/>
</dbReference>
<dbReference type="EMBL" id="HBUE01117974">
    <property type="protein sequence ID" value="CAG6491106.1"/>
    <property type="molecule type" value="Transcribed_RNA"/>
</dbReference>
<dbReference type="EMBL" id="HBUE01117976">
    <property type="protein sequence ID" value="CAG6491108.1"/>
    <property type="molecule type" value="Transcribed_RNA"/>
</dbReference>
<dbReference type="AlphaFoldDB" id="A0A8D8NRY1"/>
<dbReference type="EMBL" id="HBUE01117975">
    <property type="protein sequence ID" value="CAG6491107.1"/>
    <property type="molecule type" value="Transcribed_RNA"/>
</dbReference>
<dbReference type="EMBL" id="HBUE01187923">
    <property type="protein sequence ID" value="CAG6523603.1"/>
    <property type="molecule type" value="Transcribed_RNA"/>
</dbReference>
<dbReference type="EMBL" id="HBUE01293710">
    <property type="protein sequence ID" value="CAG6575275.1"/>
    <property type="molecule type" value="Transcribed_RNA"/>
</dbReference>
<dbReference type="EMBL" id="HBUE01187921">
    <property type="protein sequence ID" value="CAG6523601.1"/>
    <property type="molecule type" value="Transcribed_RNA"/>
</dbReference>